<organism evidence="1 2">
    <name type="scientific">Clostridioides difficile</name>
    <name type="common">Peptoclostridium difficile</name>
    <dbReference type="NCBI Taxonomy" id="1496"/>
    <lineage>
        <taxon>Bacteria</taxon>
        <taxon>Bacillati</taxon>
        <taxon>Bacillota</taxon>
        <taxon>Clostridia</taxon>
        <taxon>Peptostreptococcales</taxon>
        <taxon>Peptostreptococcaceae</taxon>
        <taxon>Clostridioides</taxon>
    </lineage>
</organism>
<comment type="caution">
    <text evidence="1">The sequence shown here is derived from an EMBL/GenBank/DDBJ whole genome shotgun (WGS) entry which is preliminary data.</text>
</comment>
<dbReference type="NCBIfam" id="TIGR04223">
    <property type="entry name" value="quorum_AgrD"/>
    <property type="match status" value="1"/>
</dbReference>
<reference evidence="1" key="1">
    <citation type="journal article" date="2018" name="Genome Biol.">
        <title>SKESA: strategic k-mer extension for scrupulous assemblies.</title>
        <authorList>
            <person name="Souvorov A."/>
            <person name="Agarwala R."/>
            <person name="Lipman D.J."/>
        </authorList>
    </citation>
    <scope>NUCLEOTIDE SEQUENCE</scope>
    <source>
        <strain evidence="1">Clostridioides</strain>
    </source>
</reference>
<name>A0A9P3WSV5_CLODI</name>
<sequence length="55" mass="6003">MKKIALSLLKSMSTLSLGISRLSANTASSWIAHQAEEPQALKKLKKNNTSTKFSL</sequence>
<dbReference type="AlphaFoldDB" id="A0A9P3WSV5"/>
<accession>A0A9P3WSV5</accession>
<protein>
    <submittedName>
        <fullName evidence="1">Cyclic lactone autoinducer peptide</fullName>
    </submittedName>
</protein>
<gene>
    <name evidence="1" type="ORF">KRQ00_003142</name>
</gene>
<evidence type="ECO:0000313" key="2">
    <source>
        <dbReference type="Proteomes" id="UP000879542"/>
    </source>
</evidence>
<reference evidence="1" key="2">
    <citation type="submission" date="2021-06" db="EMBL/GenBank/DDBJ databases">
        <authorList>
            <consortium name="NCBI Pathogen Detection Project"/>
        </authorList>
    </citation>
    <scope>NUCLEOTIDE SEQUENCE</scope>
    <source>
        <strain evidence="1">Clostridioides</strain>
    </source>
</reference>
<dbReference type="EMBL" id="DAEQIJ010000018">
    <property type="protein sequence ID" value="HBH2621356.1"/>
    <property type="molecule type" value="Genomic_DNA"/>
</dbReference>
<dbReference type="RefSeq" id="WP_003427910.1">
    <property type="nucleotide sequence ID" value="NZ_AP025558.1"/>
</dbReference>
<proteinExistence type="predicted"/>
<dbReference type="Proteomes" id="UP000879542">
    <property type="component" value="Unassembled WGS sequence"/>
</dbReference>
<dbReference type="InterPro" id="IPR009229">
    <property type="entry name" value="AgrD"/>
</dbReference>
<evidence type="ECO:0000313" key="1">
    <source>
        <dbReference type="EMBL" id="HBH2621356.1"/>
    </source>
</evidence>